<dbReference type="EMBL" id="GL870882">
    <property type="protein sequence ID" value="EIJ87477.1"/>
    <property type="molecule type" value="Genomic_DNA"/>
</dbReference>
<dbReference type="HOGENOM" id="CLU_960068_0_0_1"/>
<dbReference type="VEuPathDB" id="MicrosporidiaDB:NEQG_02358"/>
<gene>
    <name evidence="1" type="ORF">NEQG_02358</name>
</gene>
<name>I3EE30_NEMP3</name>
<dbReference type="InParanoid" id="I3EE30"/>
<evidence type="ECO:0000313" key="2">
    <source>
        <dbReference type="Proteomes" id="UP000002872"/>
    </source>
</evidence>
<evidence type="ECO:0000313" key="1">
    <source>
        <dbReference type="EMBL" id="EIJ87477.1"/>
    </source>
</evidence>
<protein>
    <submittedName>
        <fullName evidence="1">Uncharacterized protein</fullName>
    </submittedName>
</protein>
<dbReference type="AlphaFoldDB" id="I3EE30"/>
<sequence length="290" mass="33566">MNHTLLKVFKWYYYVLSHKDINRHYYLTYAAQIINEKLFTSSMLSDVLDDINKVFTVNLCVSTRLAIEEIDLFERRRDGMTHLDYALALLMKYRWEIADYYDKNGGKKKEFTLSEYEEQLLRRLYIDRKLVCKVFKSIREITKDSEKYVDCDSFISNTLFWDASVPKIKDPSSFKYKNEPIDARLNKALEKHANSPDTARNYIMDRVELYKNLVFDYKKPVKGATGLQKVINLDRIISAKKATTRSVMAAAAFITGLITTATLLNRSTTPGLTAENPCSNSSMEDINGFA</sequence>
<reference evidence="1" key="1">
    <citation type="submission" date="2011-01" db="EMBL/GenBank/DDBJ databases">
        <title>The Genome Sequence of Nematocida parisii strain ERTm3.</title>
        <authorList>
            <consortium name="The Broad Institute Genome Sequencing Platform"/>
            <consortium name="The Broad Institute Genome Sequencing Center for Infectious Disease"/>
            <person name="Cuomo C."/>
            <person name="Troemel E."/>
            <person name="Young S.K."/>
            <person name="Zeng Q."/>
            <person name="Gargeya S."/>
            <person name="Fitzgerald M."/>
            <person name="Haas B."/>
            <person name="Abouelleil A."/>
            <person name="Alvarado L."/>
            <person name="Arachchi H.M."/>
            <person name="Berlin A."/>
            <person name="Chapman S.B."/>
            <person name="Gearin G."/>
            <person name="Goldberg J."/>
            <person name="Griggs A."/>
            <person name="Gujja S."/>
            <person name="Hansen M."/>
            <person name="Heiman D."/>
            <person name="Howarth C."/>
            <person name="Larimer J."/>
            <person name="Lui A."/>
            <person name="MacDonald P.J.P."/>
            <person name="McCowen C."/>
            <person name="Montmayeur A."/>
            <person name="Murphy C."/>
            <person name="Neiman D."/>
            <person name="Pearson M."/>
            <person name="Priest M."/>
            <person name="Roberts A."/>
            <person name="Saif S."/>
            <person name="Shea T."/>
            <person name="Sisk P."/>
            <person name="Stolte C."/>
            <person name="Sykes S."/>
            <person name="Wortman J."/>
            <person name="Nusbaum C."/>
            <person name="Birren B."/>
        </authorList>
    </citation>
    <scope>NUCLEOTIDE SEQUENCE</scope>
    <source>
        <strain evidence="1">ERTm3</strain>
    </source>
</reference>
<accession>I3EE30</accession>
<keyword evidence="2" id="KW-1185">Reference proteome</keyword>
<proteinExistence type="predicted"/>
<dbReference type="Proteomes" id="UP000002872">
    <property type="component" value="Unassembled WGS sequence"/>
</dbReference>
<dbReference type="OrthoDB" id="10620799at2759"/>
<organism evidence="1 2">
    <name type="scientific">Nematocida parisii (strain ERTm3)</name>
    <name type="common">Nematode killer fungus</name>
    <dbReference type="NCBI Taxonomy" id="935791"/>
    <lineage>
        <taxon>Eukaryota</taxon>
        <taxon>Fungi</taxon>
        <taxon>Fungi incertae sedis</taxon>
        <taxon>Microsporidia</taxon>
        <taxon>Nematocida</taxon>
    </lineage>
</organism>